<proteinExistence type="predicted"/>
<accession>A0ABR3VC51</accession>
<sequence length="399" mass="44936">MNKTRVLGSLKSIFPPLHQPLPLDKRECQRLLDAIKASFREQLDREHGFATSTPNRSSLPSQPPRITSLHSSNPTQAPSDQIPTRPTDRHMHAILRNPLFNPSSASEPPGGYSNALDRHKAIFEKAVSRGLMNLTRAHGFLEQVYVDTKEGLRPTGVGVLVAQWLRSSGQDRDLSFLSNVRFARLLVRFVVADGLDDLVWSWFERLITKLDAPSSAPSPTAAYVIDLLVFRKYLAPEPDQAYAAMLKAETIVKEHDVDPRVLHRAWSKLAFHTTMPSTIVRRQPPVDLFDPFVAMGEEVGSTPVEMAHLDLHHPAHPSADRAVEYLSNEDSYKTSDANPQPSPSRYLARLRWLGLDTVQHLIKENETREAARVWSLLQRHLGNMSLGFRDPAHNNPGWY</sequence>
<protein>
    <submittedName>
        <fullName evidence="2">Uncharacterized protein</fullName>
    </submittedName>
</protein>
<feature type="compositionally biased region" description="Polar residues" evidence="1">
    <location>
        <begin position="50"/>
        <end position="84"/>
    </location>
</feature>
<organism evidence="2 3">
    <name type="scientific">Humicola insolens</name>
    <name type="common">Soft-rot fungus</name>
    <dbReference type="NCBI Taxonomy" id="85995"/>
    <lineage>
        <taxon>Eukaryota</taxon>
        <taxon>Fungi</taxon>
        <taxon>Dikarya</taxon>
        <taxon>Ascomycota</taxon>
        <taxon>Pezizomycotina</taxon>
        <taxon>Sordariomycetes</taxon>
        <taxon>Sordariomycetidae</taxon>
        <taxon>Sordariales</taxon>
        <taxon>Chaetomiaceae</taxon>
        <taxon>Mycothermus</taxon>
    </lineage>
</organism>
<dbReference type="EMBL" id="JAZGSY010000184">
    <property type="protein sequence ID" value="KAL1838951.1"/>
    <property type="molecule type" value="Genomic_DNA"/>
</dbReference>
<name>A0ABR3VC51_HUMIN</name>
<evidence type="ECO:0000256" key="1">
    <source>
        <dbReference type="SAM" id="MobiDB-lite"/>
    </source>
</evidence>
<keyword evidence="3" id="KW-1185">Reference proteome</keyword>
<evidence type="ECO:0000313" key="3">
    <source>
        <dbReference type="Proteomes" id="UP001583172"/>
    </source>
</evidence>
<evidence type="ECO:0000313" key="2">
    <source>
        <dbReference type="EMBL" id="KAL1838951.1"/>
    </source>
</evidence>
<comment type="caution">
    <text evidence="2">The sequence shown here is derived from an EMBL/GenBank/DDBJ whole genome shotgun (WGS) entry which is preliminary data.</text>
</comment>
<reference evidence="2 3" key="1">
    <citation type="journal article" date="2024" name="Commun. Biol.">
        <title>Comparative genomic analysis of thermophilic fungi reveals convergent evolutionary adaptations and gene losses.</title>
        <authorList>
            <person name="Steindorff A.S."/>
            <person name="Aguilar-Pontes M.V."/>
            <person name="Robinson A.J."/>
            <person name="Andreopoulos B."/>
            <person name="LaButti K."/>
            <person name="Kuo A."/>
            <person name="Mondo S."/>
            <person name="Riley R."/>
            <person name="Otillar R."/>
            <person name="Haridas S."/>
            <person name="Lipzen A."/>
            <person name="Grimwood J."/>
            <person name="Schmutz J."/>
            <person name="Clum A."/>
            <person name="Reid I.D."/>
            <person name="Moisan M.C."/>
            <person name="Butler G."/>
            <person name="Nguyen T.T.M."/>
            <person name="Dewar K."/>
            <person name="Conant G."/>
            <person name="Drula E."/>
            <person name="Henrissat B."/>
            <person name="Hansel C."/>
            <person name="Singer S."/>
            <person name="Hutchinson M.I."/>
            <person name="de Vries R.P."/>
            <person name="Natvig D.O."/>
            <person name="Powell A.J."/>
            <person name="Tsang A."/>
            <person name="Grigoriev I.V."/>
        </authorList>
    </citation>
    <scope>NUCLEOTIDE SEQUENCE [LARGE SCALE GENOMIC DNA]</scope>
    <source>
        <strain evidence="2 3">CBS 620.91</strain>
    </source>
</reference>
<dbReference type="Proteomes" id="UP001583172">
    <property type="component" value="Unassembled WGS sequence"/>
</dbReference>
<feature type="region of interest" description="Disordered" evidence="1">
    <location>
        <begin position="45"/>
        <end position="86"/>
    </location>
</feature>
<gene>
    <name evidence="2" type="ORF">VTJ49DRAFT_2045</name>
</gene>